<dbReference type="AlphaFoldDB" id="A0A4U1YRB1"/>
<protein>
    <submittedName>
        <fullName evidence="1">EAL domain-containing protein</fullName>
    </submittedName>
</protein>
<name>A0A4U1YRB1_9VIBR</name>
<gene>
    <name evidence="1" type="ORF">FCV52_17315</name>
</gene>
<evidence type="ECO:0000313" key="1">
    <source>
        <dbReference type="EMBL" id="TKF23743.1"/>
    </source>
</evidence>
<comment type="caution">
    <text evidence="1">The sequence shown here is derived from an EMBL/GenBank/DDBJ whole genome shotgun (WGS) entry which is preliminary data.</text>
</comment>
<dbReference type="EMBL" id="SYUW01000050">
    <property type="protein sequence ID" value="TKF23743.1"/>
    <property type="molecule type" value="Genomic_DNA"/>
</dbReference>
<proteinExistence type="predicted"/>
<dbReference type="Proteomes" id="UP000305234">
    <property type="component" value="Unassembled WGS sequence"/>
</dbReference>
<sequence>MHCSFNINKNDESLQLIYNEEKIYIKTNSKKILEERLNSKESFVFKYLIENSSISNPQSARDVEESFKLHFDEEFSLYALKNIIASIRKKYRNLCNKAKINSNSELISNLYKVGYFIDLDKSSENCIAPKHNITPFKPNHIELLKLMINTYQKDLIKALIIDRTLS</sequence>
<accession>A0A4U1YRB1</accession>
<feature type="non-terminal residue" evidence="1">
    <location>
        <position position="166"/>
    </location>
</feature>
<organism evidence="1 2">
    <name type="scientific">Vibrio kanaloae</name>
    <dbReference type="NCBI Taxonomy" id="170673"/>
    <lineage>
        <taxon>Bacteria</taxon>
        <taxon>Pseudomonadati</taxon>
        <taxon>Pseudomonadota</taxon>
        <taxon>Gammaproteobacteria</taxon>
        <taxon>Vibrionales</taxon>
        <taxon>Vibrionaceae</taxon>
        <taxon>Vibrio</taxon>
    </lineage>
</organism>
<reference evidence="1 2" key="1">
    <citation type="submission" date="2019-04" db="EMBL/GenBank/DDBJ databases">
        <title>A reverse ecology approach based on a biological definition of microbial populations.</title>
        <authorList>
            <person name="Arevalo P."/>
            <person name="Vaninsberghe D."/>
            <person name="Elsherbini J."/>
            <person name="Gore J."/>
            <person name="Polz M."/>
        </authorList>
    </citation>
    <scope>NUCLEOTIDE SEQUENCE [LARGE SCALE GENOMIC DNA]</scope>
    <source>
        <strain evidence="1 2">10N.261.46.E4</strain>
    </source>
</reference>
<evidence type="ECO:0000313" key="2">
    <source>
        <dbReference type="Proteomes" id="UP000305234"/>
    </source>
</evidence>